<feature type="transmembrane region" description="Helical" evidence="1">
    <location>
        <begin position="19"/>
        <end position="40"/>
    </location>
</feature>
<evidence type="ECO:0000256" key="1">
    <source>
        <dbReference type="SAM" id="Phobius"/>
    </source>
</evidence>
<evidence type="ECO:0000313" key="2">
    <source>
        <dbReference type="EMBL" id="JAE25690.1"/>
    </source>
</evidence>
<organism evidence="2">
    <name type="scientific">Arundo donax</name>
    <name type="common">Giant reed</name>
    <name type="synonym">Donax arundinaceus</name>
    <dbReference type="NCBI Taxonomy" id="35708"/>
    <lineage>
        <taxon>Eukaryota</taxon>
        <taxon>Viridiplantae</taxon>
        <taxon>Streptophyta</taxon>
        <taxon>Embryophyta</taxon>
        <taxon>Tracheophyta</taxon>
        <taxon>Spermatophyta</taxon>
        <taxon>Magnoliopsida</taxon>
        <taxon>Liliopsida</taxon>
        <taxon>Poales</taxon>
        <taxon>Poaceae</taxon>
        <taxon>PACMAD clade</taxon>
        <taxon>Arundinoideae</taxon>
        <taxon>Arundineae</taxon>
        <taxon>Arundo</taxon>
    </lineage>
</organism>
<keyword evidence="1" id="KW-0812">Transmembrane</keyword>
<reference evidence="2" key="2">
    <citation type="journal article" date="2015" name="Data Brief">
        <title>Shoot transcriptome of the giant reed, Arundo donax.</title>
        <authorList>
            <person name="Barrero R.A."/>
            <person name="Guerrero F.D."/>
            <person name="Moolhuijzen P."/>
            <person name="Goolsby J.A."/>
            <person name="Tidwell J."/>
            <person name="Bellgard S.E."/>
            <person name="Bellgard M.I."/>
        </authorList>
    </citation>
    <scope>NUCLEOTIDE SEQUENCE</scope>
    <source>
        <tissue evidence="2">Shoot tissue taken approximately 20 cm above the soil surface</tissue>
    </source>
</reference>
<accession>A0A0A9GKQ2</accession>
<reference evidence="2" key="1">
    <citation type="submission" date="2014-09" db="EMBL/GenBank/DDBJ databases">
        <authorList>
            <person name="Magalhaes I.L.F."/>
            <person name="Oliveira U."/>
            <person name="Santos F.R."/>
            <person name="Vidigal T.H.D.A."/>
            <person name="Brescovit A.D."/>
            <person name="Santos A.J."/>
        </authorList>
    </citation>
    <scope>NUCLEOTIDE SEQUENCE</scope>
    <source>
        <tissue evidence="2">Shoot tissue taken approximately 20 cm above the soil surface</tissue>
    </source>
</reference>
<dbReference type="AlphaFoldDB" id="A0A0A9GKQ2"/>
<proteinExistence type="predicted"/>
<dbReference type="EMBL" id="GBRH01172206">
    <property type="protein sequence ID" value="JAE25690.1"/>
    <property type="molecule type" value="Transcribed_RNA"/>
</dbReference>
<keyword evidence="1" id="KW-1133">Transmembrane helix</keyword>
<protein>
    <submittedName>
        <fullName evidence="2">Uncharacterized protein</fullName>
    </submittedName>
</protein>
<keyword evidence="1" id="KW-0472">Membrane</keyword>
<name>A0A0A9GKQ2_ARUDO</name>
<sequence>MLILCKVIHCNGLLHLFPAPYHCLFFINICLLIISCSSAFPRKRNVEGDFQNCLSIKTSTVTKEKKVRTAPLKLPGYQGS</sequence>